<dbReference type="InterPro" id="IPR029033">
    <property type="entry name" value="His_PPase_superfam"/>
</dbReference>
<feature type="active site" description="Proton donor/acceptor" evidence="2">
    <location>
        <position position="78"/>
    </location>
</feature>
<feature type="binding site" evidence="3">
    <location>
        <begin position="7"/>
        <end position="14"/>
    </location>
    <ligand>
        <name>substrate</name>
    </ligand>
</feature>
<dbReference type="PANTHER" id="PTHR48100">
    <property type="entry name" value="BROAD-SPECIFICITY PHOSPHATASE YOR283W-RELATED"/>
    <property type="match status" value="1"/>
</dbReference>
<proteinExistence type="predicted"/>
<dbReference type="PIRSF" id="PIRSF000709">
    <property type="entry name" value="6PFK_2-Ptase"/>
    <property type="match status" value="1"/>
</dbReference>
<dbReference type="GO" id="GO:0005737">
    <property type="term" value="C:cytoplasm"/>
    <property type="evidence" value="ECO:0007669"/>
    <property type="project" value="TreeGrafter"/>
</dbReference>
<dbReference type="SUPFAM" id="SSF53254">
    <property type="entry name" value="Phosphoglycerate mutase-like"/>
    <property type="match status" value="1"/>
</dbReference>
<dbReference type="NCBIfam" id="TIGR03162">
    <property type="entry name" value="ribazole_cobC"/>
    <property type="match status" value="1"/>
</dbReference>
<evidence type="ECO:0000313" key="4">
    <source>
        <dbReference type="EMBL" id="MBC1489783.1"/>
    </source>
</evidence>
<feature type="active site" description="Tele-phosphohistidine intermediate" evidence="2">
    <location>
        <position position="8"/>
    </location>
</feature>
<reference evidence="4 5" key="1">
    <citation type="submission" date="2020-03" db="EMBL/GenBank/DDBJ databases">
        <title>Soil Listeria distribution.</title>
        <authorList>
            <person name="Liao J."/>
            <person name="Wiedmann M."/>
        </authorList>
    </citation>
    <scope>NUCLEOTIDE SEQUENCE [LARGE SCALE GENOMIC DNA]</scope>
    <source>
        <strain evidence="4 5">FSL L7-1554</strain>
    </source>
</reference>
<dbReference type="InterPro" id="IPR001345">
    <property type="entry name" value="PG/BPGM_mutase_AS"/>
</dbReference>
<dbReference type="Proteomes" id="UP000561617">
    <property type="component" value="Unassembled WGS sequence"/>
</dbReference>
<organism evidence="4 5">
    <name type="scientific">Listeria immobilis</name>
    <dbReference type="NCBI Taxonomy" id="2713502"/>
    <lineage>
        <taxon>Bacteria</taxon>
        <taxon>Bacillati</taxon>
        <taxon>Bacillota</taxon>
        <taxon>Bacilli</taxon>
        <taxon>Bacillales</taxon>
        <taxon>Listeriaceae</taxon>
        <taxon>Listeria</taxon>
    </lineage>
</organism>
<evidence type="ECO:0000256" key="1">
    <source>
        <dbReference type="NCBIfam" id="TIGR03162"/>
    </source>
</evidence>
<dbReference type="InterPro" id="IPR050275">
    <property type="entry name" value="PGM_Phosphatase"/>
</dbReference>
<gene>
    <name evidence="4" type="primary">cobC</name>
    <name evidence="4" type="ORF">HCJ38_12355</name>
</gene>
<dbReference type="Gene3D" id="3.40.50.1240">
    <property type="entry name" value="Phosphoglycerate mutase-like"/>
    <property type="match status" value="1"/>
</dbReference>
<dbReference type="EMBL" id="JAASTW010000017">
    <property type="protein sequence ID" value="MBC1489783.1"/>
    <property type="molecule type" value="Genomic_DNA"/>
</dbReference>
<dbReference type="InterPro" id="IPR017578">
    <property type="entry name" value="Ribazole_CobC"/>
</dbReference>
<name>A0A7X1C9X6_9LIST</name>
<protein>
    <recommendedName>
        <fullName evidence="1">Alpha-ribazole phosphatase</fullName>
        <ecNumber evidence="1">3.1.3.73</ecNumber>
    </recommendedName>
</protein>
<comment type="caution">
    <text evidence="4">The sequence shown here is derived from an EMBL/GenBank/DDBJ whole genome shotgun (WGS) entry which is preliminary data.</text>
</comment>
<evidence type="ECO:0000256" key="2">
    <source>
        <dbReference type="PIRSR" id="PIRSR613078-1"/>
    </source>
</evidence>
<dbReference type="PANTHER" id="PTHR48100:SF59">
    <property type="entry name" value="ADENOSYLCOBALAMIN_ALPHA-RIBAZOLE PHOSPHATASE"/>
    <property type="match status" value="1"/>
</dbReference>
<dbReference type="Pfam" id="PF00300">
    <property type="entry name" value="His_Phos_1"/>
    <property type="match status" value="1"/>
</dbReference>
<dbReference type="GO" id="GO:0043755">
    <property type="term" value="F:alpha-ribazole phosphatase activity"/>
    <property type="evidence" value="ECO:0007669"/>
    <property type="project" value="UniProtKB-UniRule"/>
</dbReference>
<dbReference type="EC" id="3.1.3.73" evidence="1"/>
<accession>A0A7X1C9X6</accession>
<evidence type="ECO:0000256" key="3">
    <source>
        <dbReference type="PIRSR" id="PIRSR613078-2"/>
    </source>
</evidence>
<evidence type="ECO:0000313" key="5">
    <source>
        <dbReference type="Proteomes" id="UP000561617"/>
    </source>
</evidence>
<dbReference type="CDD" id="cd07067">
    <property type="entry name" value="HP_PGM_like"/>
    <property type="match status" value="1"/>
</dbReference>
<dbReference type="PROSITE" id="PS00175">
    <property type="entry name" value="PG_MUTASE"/>
    <property type="match status" value="1"/>
</dbReference>
<sequence length="191" mass="22281">MQLILVRHGETEMNKRKQYGGQTDVSLNDTGKIQMQQLKEKLASYSFDLVVTSDLKRVKESAAILSDTKVVHFSELNELNFGDFEGHTYQEINALFPVAWEAYCHDWQTADFPNGENFSLFYKRVMEKIEAEWSNWQNLNTVLIVGHLGVLRLITLFLQKKQITQYWDADFKQGCYSLWDNDSARFLILNK</sequence>
<feature type="binding site" evidence="3">
    <location>
        <position position="57"/>
    </location>
    <ligand>
        <name>substrate</name>
    </ligand>
</feature>
<dbReference type="AlphaFoldDB" id="A0A7X1C9X6"/>
<dbReference type="GO" id="GO:0009236">
    <property type="term" value="P:cobalamin biosynthetic process"/>
    <property type="evidence" value="ECO:0007669"/>
    <property type="project" value="UniProtKB-UniRule"/>
</dbReference>
<dbReference type="RefSeq" id="WP_185381441.1">
    <property type="nucleotide sequence ID" value="NZ_JAASTW010000017.1"/>
</dbReference>
<dbReference type="InterPro" id="IPR013078">
    <property type="entry name" value="His_Pase_superF_clade-1"/>
</dbReference>
<dbReference type="SMART" id="SM00855">
    <property type="entry name" value="PGAM"/>
    <property type="match status" value="1"/>
</dbReference>